<name>A0A5B7D486_PORTR</name>
<keyword evidence="3" id="KW-1185">Reference proteome</keyword>
<evidence type="ECO:0000313" key="3">
    <source>
        <dbReference type="Proteomes" id="UP000324222"/>
    </source>
</evidence>
<feature type="region of interest" description="Disordered" evidence="1">
    <location>
        <begin position="1"/>
        <end position="22"/>
    </location>
</feature>
<organism evidence="2 3">
    <name type="scientific">Portunus trituberculatus</name>
    <name type="common">Swimming crab</name>
    <name type="synonym">Neptunus trituberculatus</name>
    <dbReference type="NCBI Taxonomy" id="210409"/>
    <lineage>
        <taxon>Eukaryota</taxon>
        <taxon>Metazoa</taxon>
        <taxon>Ecdysozoa</taxon>
        <taxon>Arthropoda</taxon>
        <taxon>Crustacea</taxon>
        <taxon>Multicrustacea</taxon>
        <taxon>Malacostraca</taxon>
        <taxon>Eumalacostraca</taxon>
        <taxon>Eucarida</taxon>
        <taxon>Decapoda</taxon>
        <taxon>Pleocyemata</taxon>
        <taxon>Brachyura</taxon>
        <taxon>Eubrachyura</taxon>
        <taxon>Portunoidea</taxon>
        <taxon>Portunidae</taxon>
        <taxon>Portuninae</taxon>
        <taxon>Portunus</taxon>
    </lineage>
</organism>
<dbReference type="EMBL" id="VSRR010000483">
    <property type="protein sequence ID" value="MPC16145.1"/>
    <property type="molecule type" value="Genomic_DNA"/>
</dbReference>
<gene>
    <name evidence="2" type="ORF">E2C01_008965</name>
</gene>
<reference evidence="2 3" key="1">
    <citation type="submission" date="2019-05" db="EMBL/GenBank/DDBJ databases">
        <title>Another draft genome of Portunus trituberculatus and its Hox gene families provides insights of decapod evolution.</title>
        <authorList>
            <person name="Jeong J.-H."/>
            <person name="Song I."/>
            <person name="Kim S."/>
            <person name="Choi T."/>
            <person name="Kim D."/>
            <person name="Ryu S."/>
            <person name="Kim W."/>
        </authorList>
    </citation>
    <scope>NUCLEOTIDE SEQUENCE [LARGE SCALE GENOMIC DNA]</scope>
    <source>
        <tissue evidence="2">Muscle</tissue>
    </source>
</reference>
<comment type="caution">
    <text evidence="2">The sequence shown here is derived from an EMBL/GenBank/DDBJ whole genome shotgun (WGS) entry which is preliminary data.</text>
</comment>
<protein>
    <submittedName>
        <fullName evidence="2">Uncharacterized protein</fullName>
    </submittedName>
</protein>
<sequence length="80" mass="8913">MSPSIEGINSNNSSSRSRKADAVRKSIHLQQSTLDSLLTLEIKKKKKSLLQQLIKVPRQLFVVILVFLVSRGAKLKGQIV</sequence>
<proteinExistence type="predicted"/>
<dbReference type="AlphaFoldDB" id="A0A5B7D486"/>
<evidence type="ECO:0000256" key="1">
    <source>
        <dbReference type="SAM" id="MobiDB-lite"/>
    </source>
</evidence>
<accession>A0A5B7D486</accession>
<evidence type="ECO:0000313" key="2">
    <source>
        <dbReference type="EMBL" id="MPC16145.1"/>
    </source>
</evidence>
<dbReference type="Proteomes" id="UP000324222">
    <property type="component" value="Unassembled WGS sequence"/>
</dbReference>